<protein>
    <recommendedName>
        <fullName evidence="1">Reverse transcriptase domain-containing protein</fullName>
    </recommendedName>
</protein>
<dbReference type="CDD" id="cd01650">
    <property type="entry name" value="RT_nLTR_like"/>
    <property type="match status" value="1"/>
</dbReference>
<evidence type="ECO:0000313" key="2">
    <source>
        <dbReference type="EMBL" id="RUS75909.1"/>
    </source>
</evidence>
<dbReference type="OrthoDB" id="10066052at2759"/>
<dbReference type="InterPro" id="IPR043502">
    <property type="entry name" value="DNA/RNA_pol_sf"/>
</dbReference>
<dbReference type="InterPro" id="IPR000477">
    <property type="entry name" value="RT_dom"/>
</dbReference>
<dbReference type="SUPFAM" id="SSF56672">
    <property type="entry name" value="DNA/RNA polymerases"/>
    <property type="match status" value="1"/>
</dbReference>
<gene>
    <name evidence="2" type="ORF">EGW08_016322</name>
</gene>
<evidence type="ECO:0000313" key="3">
    <source>
        <dbReference type="Proteomes" id="UP000271974"/>
    </source>
</evidence>
<keyword evidence="3" id="KW-1185">Reference proteome</keyword>
<comment type="caution">
    <text evidence="2">The sequence shown here is derived from an EMBL/GenBank/DDBJ whole genome shotgun (WGS) entry which is preliminary data.</text>
</comment>
<dbReference type="EMBL" id="RQTK01000701">
    <property type="protein sequence ID" value="RUS75909.1"/>
    <property type="molecule type" value="Genomic_DNA"/>
</dbReference>
<organism evidence="2 3">
    <name type="scientific">Elysia chlorotica</name>
    <name type="common">Eastern emerald elysia</name>
    <name type="synonym">Sea slug</name>
    <dbReference type="NCBI Taxonomy" id="188477"/>
    <lineage>
        <taxon>Eukaryota</taxon>
        <taxon>Metazoa</taxon>
        <taxon>Spiralia</taxon>
        <taxon>Lophotrochozoa</taxon>
        <taxon>Mollusca</taxon>
        <taxon>Gastropoda</taxon>
        <taxon>Heterobranchia</taxon>
        <taxon>Euthyneura</taxon>
        <taxon>Panpulmonata</taxon>
        <taxon>Sacoglossa</taxon>
        <taxon>Placobranchoidea</taxon>
        <taxon>Plakobranchidae</taxon>
        <taxon>Elysia</taxon>
    </lineage>
</organism>
<dbReference type="PROSITE" id="PS50878">
    <property type="entry name" value="RT_POL"/>
    <property type="match status" value="1"/>
</dbReference>
<dbReference type="PANTHER" id="PTHR33332">
    <property type="entry name" value="REVERSE TRANSCRIPTASE DOMAIN-CONTAINING PROTEIN"/>
    <property type="match status" value="1"/>
</dbReference>
<sequence length="304" mass="34077">MNNYRPVSNLNFLSKVLERLVSSRLKAYLTREGLASNFQSAYRECHSTETALLRVHNDIIRWADQKHCTALVLLDLSAAFDTIDQDLLLHRLRTYFGIKGKALEWIASYLTERSQSVQIFSSASCSSSSTGAVTSTAVPLCYGVPQGSVLGPVLFTLYTTPLSDIIEKHELHHHLYADDTQVYIPISEGNEDQQAVKIKNCLNEIKDWMLVNKLKLNDNKTEIMLLGTNQQRANIAFDCLEIGNATISIESTKAIRNLGFYFDPDLSMKTQGTMSSSMKICLDLLVKTSRSFAAVIQALDEELR</sequence>
<accession>A0A3S1B4L4</accession>
<dbReference type="AlphaFoldDB" id="A0A3S1B4L4"/>
<feature type="domain" description="Reverse transcriptase" evidence="1">
    <location>
        <begin position="1"/>
        <end position="262"/>
    </location>
</feature>
<name>A0A3S1B4L4_ELYCH</name>
<proteinExistence type="predicted"/>
<dbReference type="Pfam" id="PF00078">
    <property type="entry name" value="RVT_1"/>
    <property type="match status" value="1"/>
</dbReference>
<reference evidence="2 3" key="1">
    <citation type="submission" date="2019-01" db="EMBL/GenBank/DDBJ databases">
        <title>A draft genome assembly of the solar-powered sea slug Elysia chlorotica.</title>
        <authorList>
            <person name="Cai H."/>
            <person name="Li Q."/>
            <person name="Fang X."/>
            <person name="Li J."/>
            <person name="Curtis N.E."/>
            <person name="Altenburger A."/>
            <person name="Shibata T."/>
            <person name="Feng M."/>
            <person name="Maeda T."/>
            <person name="Schwartz J.A."/>
            <person name="Shigenobu S."/>
            <person name="Lundholm N."/>
            <person name="Nishiyama T."/>
            <person name="Yang H."/>
            <person name="Hasebe M."/>
            <person name="Li S."/>
            <person name="Pierce S.K."/>
            <person name="Wang J."/>
        </authorList>
    </citation>
    <scope>NUCLEOTIDE SEQUENCE [LARGE SCALE GENOMIC DNA]</scope>
    <source>
        <strain evidence="2">EC2010</strain>
        <tissue evidence="2">Whole organism of an adult</tissue>
    </source>
</reference>
<dbReference type="STRING" id="188477.A0A3S1B4L4"/>
<dbReference type="Proteomes" id="UP000271974">
    <property type="component" value="Unassembled WGS sequence"/>
</dbReference>
<evidence type="ECO:0000259" key="1">
    <source>
        <dbReference type="PROSITE" id="PS50878"/>
    </source>
</evidence>